<dbReference type="FunFam" id="3.40.50.720:FF:000084">
    <property type="entry name" value="Short-chain dehydrogenase reductase"/>
    <property type="match status" value="1"/>
</dbReference>
<dbReference type="PRINTS" id="PR00080">
    <property type="entry name" value="SDRFAMILY"/>
</dbReference>
<dbReference type="PANTHER" id="PTHR43618">
    <property type="entry name" value="7-ALPHA-HYDROXYSTEROID DEHYDROGENASE"/>
    <property type="match status" value="1"/>
</dbReference>
<dbReference type="Pfam" id="PF13561">
    <property type="entry name" value="adh_short_C2"/>
    <property type="match status" value="1"/>
</dbReference>
<dbReference type="PRINTS" id="PR00081">
    <property type="entry name" value="GDHRDH"/>
</dbReference>
<dbReference type="InterPro" id="IPR002347">
    <property type="entry name" value="SDR_fam"/>
</dbReference>
<dbReference type="InterPro" id="IPR052178">
    <property type="entry name" value="Sec_Metab_Biosynth_SDR"/>
</dbReference>
<keyword evidence="3" id="KW-0560">Oxidoreductase</keyword>
<dbReference type="Proteomes" id="UP001139384">
    <property type="component" value="Unassembled WGS sequence"/>
</dbReference>
<dbReference type="InterPro" id="IPR036291">
    <property type="entry name" value="NAD(P)-bd_dom_sf"/>
</dbReference>
<evidence type="ECO:0000256" key="3">
    <source>
        <dbReference type="ARBA" id="ARBA00023002"/>
    </source>
</evidence>
<evidence type="ECO:0000256" key="1">
    <source>
        <dbReference type="ARBA" id="ARBA00006484"/>
    </source>
</evidence>
<dbReference type="AlphaFoldDB" id="A0A9X1PWG4"/>
<protein>
    <submittedName>
        <fullName evidence="4">SDR family oxidoreductase</fullName>
    </submittedName>
</protein>
<keyword evidence="5" id="KW-1185">Reference proteome</keyword>
<comment type="caution">
    <text evidence="4">The sequence shown here is derived from an EMBL/GenBank/DDBJ whole genome shotgun (WGS) entry which is preliminary data.</text>
</comment>
<evidence type="ECO:0000256" key="2">
    <source>
        <dbReference type="ARBA" id="ARBA00022857"/>
    </source>
</evidence>
<comment type="similarity">
    <text evidence="1">Belongs to the short-chain dehydrogenases/reductases (SDR) family.</text>
</comment>
<dbReference type="InterPro" id="IPR020904">
    <property type="entry name" value="Sc_DH/Rdtase_CS"/>
</dbReference>
<sequence length="256" mass="25954">MGDPGKERAAELFSVVGRTALVTGATSGIGAMAAAALAEAGAVVHIVARNAADCEETASKLPGAVALPADLSTRHGIAALADRVPGPLHILVNNAGTLRENPLGSFTEADWDDVMDLNLKAPFFLTQDLLPALRAGACPPAPATVIHVGSVGGLRVGPRQTYSYAASKAGLHQLTKSMARWLAAEHITVNAIAPGLFPSRMTPGDGEQVLAAVSASVPQGRTGRAEDIGGVVRFLASSAAAYITGAVIPIDGGLSL</sequence>
<dbReference type="SUPFAM" id="SSF51735">
    <property type="entry name" value="NAD(P)-binding Rossmann-fold domains"/>
    <property type="match status" value="1"/>
</dbReference>
<keyword evidence="2" id="KW-0521">NADP</keyword>
<dbReference type="RefSeq" id="WP_234760907.1">
    <property type="nucleotide sequence ID" value="NZ_JAKEIP010000006.1"/>
</dbReference>
<dbReference type="PANTHER" id="PTHR43618:SF8">
    <property type="entry name" value="7ALPHA-HYDROXYSTEROID DEHYDROGENASE"/>
    <property type="match status" value="1"/>
</dbReference>
<dbReference type="EMBL" id="JAKEIP010000006">
    <property type="protein sequence ID" value="MCF1592596.1"/>
    <property type="molecule type" value="Genomic_DNA"/>
</dbReference>
<evidence type="ECO:0000313" key="5">
    <source>
        <dbReference type="Proteomes" id="UP001139384"/>
    </source>
</evidence>
<accession>A0A9X1PWG4</accession>
<evidence type="ECO:0000313" key="4">
    <source>
        <dbReference type="EMBL" id="MCF1592596.1"/>
    </source>
</evidence>
<organism evidence="4 5">
    <name type="scientific">Streptomyces muensis</name>
    <dbReference type="NCBI Taxonomy" id="1077944"/>
    <lineage>
        <taxon>Bacteria</taxon>
        <taxon>Bacillati</taxon>
        <taxon>Actinomycetota</taxon>
        <taxon>Actinomycetes</taxon>
        <taxon>Kitasatosporales</taxon>
        <taxon>Streptomycetaceae</taxon>
        <taxon>Streptomyces</taxon>
    </lineage>
</organism>
<name>A0A9X1PWG4_STRM4</name>
<reference evidence="4" key="1">
    <citation type="submission" date="2022-01" db="EMBL/GenBank/DDBJ databases">
        <title>Draft Genome Sequences of Seven Type Strains of the Genus Streptomyces.</title>
        <authorList>
            <person name="Aziz S."/>
            <person name="Coretto E."/>
            <person name="Chronakova A."/>
            <person name="Sproer C."/>
            <person name="Huber K."/>
            <person name="Nouioui I."/>
            <person name="Gross H."/>
        </authorList>
    </citation>
    <scope>NUCLEOTIDE SEQUENCE</scope>
    <source>
        <strain evidence="4">DSM 103493</strain>
    </source>
</reference>
<dbReference type="Gene3D" id="3.40.50.720">
    <property type="entry name" value="NAD(P)-binding Rossmann-like Domain"/>
    <property type="match status" value="1"/>
</dbReference>
<proteinExistence type="inferred from homology"/>
<gene>
    <name evidence="4" type="ORF">L0P92_03295</name>
</gene>
<dbReference type="PROSITE" id="PS00061">
    <property type="entry name" value="ADH_SHORT"/>
    <property type="match status" value="1"/>
</dbReference>
<dbReference type="GO" id="GO:0016491">
    <property type="term" value="F:oxidoreductase activity"/>
    <property type="evidence" value="ECO:0007669"/>
    <property type="project" value="UniProtKB-KW"/>
</dbReference>